<organism evidence="2 3">
    <name type="scientific">Hyphomonas jannaschiana VP2</name>
    <dbReference type="NCBI Taxonomy" id="1280952"/>
    <lineage>
        <taxon>Bacteria</taxon>
        <taxon>Pseudomonadati</taxon>
        <taxon>Pseudomonadota</taxon>
        <taxon>Alphaproteobacteria</taxon>
        <taxon>Hyphomonadales</taxon>
        <taxon>Hyphomonadaceae</taxon>
        <taxon>Hyphomonas</taxon>
    </lineage>
</organism>
<dbReference type="AlphaFoldDB" id="A0A059FK96"/>
<name>A0A059FK96_9PROT</name>
<dbReference type="STRING" id="1280952.HJA_00835"/>
<keyword evidence="3" id="KW-1185">Reference proteome</keyword>
<sequence length="183" mass="19854">MPASFLTRRRQSLWAKSGPTPRLLFGSFLIATVGLFGLTRNDIFGLSFAWPHAALWGAVGWGRVGLSIRPMIILIVFGAIQDVIFHAPMGSFEVVNLMTYAASTAISAEFDVTNEPLIAIIATTLLFAGAFLLLWLMASTLEDHPVRLLPLIAAMLTTGLLYALIHKVFDLGRRPGETVGQAS</sequence>
<dbReference type="Proteomes" id="UP000024816">
    <property type="component" value="Unassembled WGS sequence"/>
</dbReference>
<feature type="transmembrane region" description="Helical" evidence="1">
    <location>
        <begin position="21"/>
        <end position="38"/>
    </location>
</feature>
<reference evidence="2 3" key="1">
    <citation type="journal article" date="2014" name="Antonie Van Leeuwenhoek">
        <title>Hyphomonas beringensis sp. nov. and Hyphomonas chukchiensis sp. nov., isolated from surface seawater of the Bering Sea and Chukchi Sea.</title>
        <authorList>
            <person name="Li C."/>
            <person name="Lai Q."/>
            <person name="Li G."/>
            <person name="Dong C."/>
            <person name="Wang J."/>
            <person name="Liao Y."/>
            <person name="Shao Z."/>
        </authorList>
    </citation>
    <scope>NUCLEOTIDE SEQUENCE [LARGE SCALE GENOMIC DNA]</scope>
    <source>
        <strain evidence="2 3">VP2</strain>
    </source>
</reference>
<dbReference type="OrthoDB" id="7618274at2"/>
<keyword evidence="1" id="KW-1133">Transmembrane helix</keyword>
<comment type="caution">
    <text evidence="2">The sequence shown here is derived from an EMBL/GenBank/DDBJ whole genome shotgun (WGS) entry which is preliminary data.</text>
</comment>
<evidence type="ECO:0000313" key="3">
    <source>
        <dbReference type="Proteomes" id="UP000024816"/>
    </source>
</evidence>
<dbReference type="eggNOG" id="ENOG5031B8H">
    <property type="taxonomic scope" value="Bacteria"/>
</dbReference>
<dbReference type="EMBL" id="ARYJ01000001">
    <property type="protein sequence ID" value="KCZ91039.1"/>
    <property type="molecule type" value="Genomic_DNA"/>
</dbReference>
<gene>
    <name evidence="2" type="ORF">HJA_00835</name>
</gene>
<feature type="transmembrane region" description="Helical" evidence="1">
    <location>
        <begin position="117"/>
        <end position="136"/>
    </location>
</feature>
<dbReference type="PATRIC" id="fig|1280952.3.peg.171"/>
<keyword evidence="1" id="KW-0812">Transmembrane</keyword>
<protein>
    <recommendedName>
        <fullName evidence="4">Rod shape-determining protein MreD</fullName>
    </recommendedName>
</protein>
<feature type="transmembrane region" description="Helical" evidence="1">
    <location>
        <begin position="148"/>
        <end position="165"/>
    </location>
</feature>
<accession>A0A059FK96</accession>
<dbReference type="RefSeq" id="WP_035577057.1">
    <property type="nucleotide sequence ID" value="NZ_ARYJ01000001.1"/>
</dbReference>
<evidence type="ECO:0000256" key="1">
    <source>
        <dbReference type="SAM" id="Phobius"/>
    </source>
</evidence>
<evidence type="ECO:0000313" key="2">
    <source>
        <dbReference type="EMBL" id="KCZ91039.1"/>
    </source>
</evidence>
<proteinExistence type="predicted"/>
<keyword evidence="1" id="KW-0472">Membrane</keyword>
<evidence type="ECO:0008006" key="4">
    <source>
        <dbReference type="Google" id="ProtNLM"/>
    </source>
</evidence>